<organism evidence="2 3">
    <name type="scientific">Chloropicon primus</name>
    <dbReference type="NCBI Taxonomy" id="1764295"/>
    <lineage>
        <taxon>Eukaryota</taxon>
        <taxon>Viridiplantae</taxon>
        <taxon>Chlorophyta</taxon>
        <taxon>Chloropicophyceae</taxon>
        <taxon>Chloropicales</taxon>
        <taxon>Chloropicaceae</taxon>
        <taxon>Chloropicon</taxon>
    </lineage>
</organism>
<name>A0A5B8MQ56_9CHLO</name>
<evidence type="ECO:0000313" key="3">
    <source>
        <dbReference type="Proteomes" id="UP000316726"/>
    </source>
</evidence>
<gene>
    <name evidence="2" type="ORF">A3770_08p51340</name>
</gene>
<reference evidence="2 3" key="1">
    <citation type="submission" date="2018-07" db="EMBL/GenBank/DDBJ databases">
        <title>The complete nuclear genome of the prasinophyte Chloropicon primus (CCMP1205).</title>
        <authorList>
            <person name="Pombert J.-F."/>
            <person name="Otis C."/>
            <person name="Turmel M."/>
            <person name="Lemieux C."/>
        </authorList>
    </citation>
    <scope>NUCLEOTIDE SEQUENCE [LARGE SCALE GENOMIC DNA]</scope>
    <source>
        <strain evidence="2 3">CCMP1205</strain>
    </source>
</reference>
<dbReference type="EMBL" id="CP031041">
    <property type="protein sequence ID" value="QDZ22616.1"/>
    <property type="molecule type" value="Genomic_DNA"/>
</dbReference>
<sequence length="96" mass="9615">MFVAVVVVVVCALLGRVAKAQDVGAALGAAGVGQASGILSDFFCADGTSSGAIDFFEERSSGGFSSLLNSIFGLGLETGYRYAVQNGGLPDGWSGC</sequence>
<proteinExistence type="predicted"/>
<feature type="signal peptide" evidence="1">
    <location>
        <begin position="1"/>
        <end position="20"/>
    </location>
</feature>
<feature type="chain" id="PRO_5022812456" evidence="1">
    <location>
        <begin position="21"/>
        <end position="96"/>
    </location>
</feature>
<evidence type="ECO:0000313" key="2">
    <source>
        <dbReference type="EMBL" id="QDZ22616.1"/>
    </source>
</evidence>
<keyword evidence="3" id="KW-1185">Reference proteome</keyword>
<dbReference type="AlphaFoldDB" id="A0A5B8MQ56"/>
<evidence type="ECO:0000256" key="1">
    <source>
        <dbReference type="SAM" id="SignalP"/>
    </source>
</evidence>
<accession>A0A5B8MQ56</accession>
<dbReference type="Proteomes" id="UP000316726">
    <property type="component" value="Chromosome 8"/>
</dbReference>
<keyword evidence="1" id="KW-0732">Signal</keyword>
<protein>
    <submittedName>
        <fullName evidence="2">Uncharacterized protein</fullName>
    </submittedName>
</protein>